<keyword evidence="1" id="KW-0812">Transmembrane</keyword>
<evidence type="ECO:0000313" key="3">
    <source>
        <dbReference type="Proteomes" id="UP000006729"/>
    </source>
</evidence>
<dbReference type="Proteomes" id="UP000006729">
    <property type="component" value="Chromosome 1"/>
</dbReference>
<organism evidence="2 3">
    <name type="scientific">Populus trichocarpa</name>
    <name type="common">Western balsam poplar</name>
    <name type="synonym">Populus balsamifera subsp. trichocarpa</name>
    <dbReference type="NCBI Taxonomy" id="3694"/>
    <lineage>
        <taxon>Eukaryota</taxon>
        <taxon>Viridiplantae</taxon>
        <taxon>Streptophyta</taxon>
        <taxon>Embryophyta</taxon>
        <taxon>Tracheophyta</taxon>
        <taxon>Spermatophyta</taxon>
        <taxon>Magnoliopsida</taxon>
        <taxon>eudicotyledons</taxon>
        <taxon>Gunneridae</taxon>
        <taxon>Pentapetalae</taxon>
        <taxon>rosids</taxon>
        <taxon>fabids</taxon>
        <taxon>Malpighiales</taxon>
        <taxon>Salicaceae</taxon>
        <taxon>Saliceae</taxon>
        <taxon>Populus</taxon>
    </lineage>
</organism>
<evidence type="ECO:0000313" key="2">
    <source>
        <dbReference type="EMBL" id="PNT54260.1"/>
    </source>
</evidence>
<accession>A0A2K2BWV2</accession>
<evidence type="ECO:0000256" key="1">
    <source>
        <dbReference type="SAM" id="Phobius"/>
    </source>
</evidence>
<dbReference type="AlphaFoldDB" id="A0A2K2BWV2"/>
<proteinExistence type="predicted"/>
<keyword evidence="1" id="KW-0472">Membrane</keyword>
<dbReference type="EMBL" id="CM009290">
    <property type="protein sequence ID" value="PNT54260.1"/>
    <property type="molecule type" value="Genomic_DNA"/>
</dbReference>
<sequence>MPQPGSKLPAGTHIERTILYMANFLPPALVFLVAFRFSYIRSHIAGAIIQPPSITHYVENHLIRASQILF</sequence>
<keyword evidence="1" id="KW-1133">Transmembrane helix</keyword>
<dbReference type="InParanoid" id="A0A2K2BWV2"/>
<keyword evidence="3" id="KW-1185">Reference proteome</keyword>
<name>A0A2K2BWV2_POPTR</name>
<protein>
    <submittedName>
        <fullName evidence="2">Uncharacterized protein</fullName>
    </submittedName>
</protein>
<gene>
    <name evidence="2" type="ORF">POPTR_001G131200</name>
</gene>
<feature type="transmembrane region" description="Helical" evidence="1">
    <location>
        <begin position="20"/>
        <end position="39"/>
    </location>
</feature>
<reference evidence="2 3" key="1">
    <citation type="journal article" date="2006" name="Science">
        <title>The genome of black cottonwood, Populus trichocarpa (Torr. &amp; Gray).</title>
        <authorList>
            <person name="Tuskan G.A."/>
            <person name="Difazio S."/>
            <person name="Jansson S."/>
            <person name="Bohlmann J."/>
            <person name="Grigoriev I."/>
            <person name="Hellsten U."/>
            <person name="Putnam N."/>
            <person name="Ralph S."/>
            <person name="Rombauts S."/>
            <person name="Salamov A."/>
            <person name="Schein J."/>
            <person name="Sterck L."/>
            <person name="Aerts A."/>
            <person name="Bhalerao R.R."/>
            <person name="Bhalerao R.P."/>
            <person name="Blaudez D."/>
            <person name="Boerjan W."/>
            <person name="Brun A."/>
            <person name="Brunner A."/>
            <person name="Busov V."/>
            <person name="Campbell M."/>
            <person name="Carlson J."/>
            <person name="Chalot M."/>
            <person name="Chapman J."/>
            <person name="Chen G.L."/>
            <person name="Cooper D."/>
            <person name="Coutinho P.M."/>
            <person name="Couturier J."/>
            <person name="Covert S."/>
            <person name="Cronk Q."/>
            <person name="Cunningham R."/>
            <person name="Davis J."/>
            <person name="Degroeve S."/>
            <person name="Dejardin A."/>
            <person name="Depamphilis C."/>
            <person name="Detter J."/>
            <person name="Dirks B."/>
            <person name="Dubchak I."/>
            <person name="Duplessis S."/>
            <person name="Ehlting J."/>
            <person name="Ellis B."/>
            <person name="Gendler K."/>
            <person name="Goodstein D."/>
            <person name="Gribskov M."/>
            <person name="Grimwood J."/>
            <person name="Groover A."/>
            <person name="Gunter L."/>
            <person name="Hamberger B."/>
            <person name="Heinze B."/>
            <person name="Helariutta Y."/>
            <person name="Henrissat B."/>
            <person name="Holligan D."/>
            <person name="Holt R."/>
            <person name="Huang W."/>
            <person name="Islam-Faridi N."/>
            <person name="Jones S."/>
            <person name="Jones-Rhoades M."/>
            <person name="Jorgensen R."/>
            <person name="Joshi C."/>
            <person name="Kangasjarvi J."/>
            <person name="Karlsson J."/>
            <person name="Kelleher C."/>
            <person name="Kirkpatrick R."/>
            <person name="Kirst M."/>
            <person name="Kohler A."/>
            <person name="Kalluri U."/>
            <person name="Larimer F."/>
            <person name="Leebens-Mack J."/>
            <person name="Leple J.C."/>
            <person name="Locascio P."/>
            <person name="Lou Y."/>
            <person name="Lucas S."/>
            <person name="Martin F."/>
            <person name="Montanini B."/>
            <person name="Napoli C."/>
            <person name="Nelson D.R."/>
            <person name="Nelson C."/>
            <person name="Nieminen K."/>
            <person name="Nilsson O."/>
            <person name="Pereda V."/>
            <person name="Peter G."/>
            <person name="Philippe R."/>
            <person name="Pilate G."/>
            <person name="Poliakov A."/>
            <person name="Razumovskaya J."/>
            <person name="Richardson P."/>
            <person name="Rinaldi C."/>
            <person name="Ritland K."/>
            <person name="Rouze P."/>
            <person name="Ryaboy D."/>
            <person name="Schmutz J."/>
            <person name="Schrader J."/>
            <person name="Segerman B."/>
            <person name="Shin H."/>
            <person name="Siddiqui A."/>
            <person name="Sterky F."/>
            <person name="Terry A."/>
            <person name="Tsai C.J."/>
            <person name="Uberbacher E."/>
            <person name="Unneberg P."/>
            <person name="Vahala J."/>
            <person name="Wall K."/>
            <person name="Wessler S."/>
            <person name="Yang G."/>
            <person name="Yin T."/>
            <person name="Douglas C."/>
            <person name="Marra M."/>
            <person name="Sandberg G."/>
            <person name="Van de Peer Y."/>
            <person name="Rokhsar D."/>
        </authorList>
    </citation>
    <scope>NUCLEOTIDE SEQUENCE [LARGE SCALE GENOMIC DNA]</scope>
    <source>
        <strain evidence="3">cv. Nisqually</strain>
    </source>
</reference>